<dbReference type="Proteomes" id="UP000179807">
    <property type="component" value="Unassembled WGS sequence"/>
</dbReference>
<sequence length="983" mass="112735">MTDSQQASSEAFPLAAFRSLIAETANQLSSAQNGSPESPNSKNEIESYRNLRNMCFQLSESMNIHYNDDVSDKTDEPLLLVALLNLLKSQENAHKAELSQIGKAFRIGEVESADSFLSQLSGTLSLDPSLNLLDQLVVRLPSAADDDASETSTSNLNLNTSGMPSLLLDDNASKSSRSINDDKDRQISELKGRVKQLKNGFIEFRQKAKKELNKKFAKLNNKISELQQTLEIEKDGKEALFKENESLKIRIASLQADNEDYKNSIKTLTETSLDNGNAETIAGMVQTVNLLSTQFQNQLDELREETSYREALISKINKLQQIVQAYDNELNKYTENSYRKNYDSEGENEYQPKSILNDDTRMFDTISETISRINSPIVYDIVEVIDDKDNSEEDKVIEIVKVLTNEIHKLSQQPKVENTDTTGTINRLLSAMHAQLNFIERLSNSDQERQWLISNSKSDDARKALAQQATRLQLFLSEYAEGFIRDADIFDSLSLNDDILSIADTMQSFLNNYPAIRTNEGKELFALLRQSFAAGNVLRRFAIESRSQCLIQASEIRSLRNEITLTRSEFEASHDEETMYLRKQLKTEIENRNRIEQDLQNICTSLENCLVENSQLGLNCQITILECIQQYKYADVDDDQYKDTLENRLKTTLIQLNEKEERLTEFQENASRELSGIKETLLDDKQEVQSLIQSRTTELDECKAKIKKLMSQISTLNNELEDAQDSNDQLRDQLKDEKERASKAISSMKSELEVIKKKMDKRLTQAAMTIADKEREKRKQLKTRMQNVRNENQQLMEQLNEKSREIQIMQEKLDQFNNESQNKNKRRRDDQRNSNQTMDELRSEIRELSSKLSEIQVEKRVLAEKVQSYEKRKKKEKTMIDTLLANKQAALETDFHNRQLKLKQDMINSHRNYLTNIFQIFKGIMSVPNPVSDQDAFNMIKAAAKMINPEIRTANVVIVRPFSEIDQASSDNPIQTQGEVLSQ</sequence>
<accession>A0A1J4JC63</accession>
<comment type="caution">
    <text evidence="3">The sequence shown here is derived from an EMBL/GenBank/DDBJ whole genome shotgun (WGS) entry which is preliminary data.</text>
</comment>
<reference evidence="3" key="1">
    <citation type="submission" date="2016-10" db="EMBL/GenBank/DDBJ databases">
        <authorList>
            <person name="Benchimol M."/>
            <person name="Almeida L.G."/>
            <person name="Vasconcelos A.T."/>
            <person name="Perreira-Neves A."/>
            <person name="Rosa I.A."/>
            <person name="Tasca T."/>
            <person name="Bogo M.R."/>
            <person name="de Souza W."/>
        </authorList>
    </citation>
    <scope>NUCLEOTIDE SEQUENCE [LARGE SCALE GENOMIC DNA]</scope>
    <source>
        <strain evidence="3">K</strain>
    </source>
</reference>
<dbReference type="Gene3D" id="1.20.5.1700">
    <property type="match status" value="1"/>
</dbReference>
<dbReference type="EMBL" id="MLAK01001153">
    <property type="protein sequence ID" value="OHS96774.1"/>
    <property type="molecule type" value="Genomic_DNA"/>
</dbReference>
<proteinExistence type="predicted"/>
<gene>
    <name evidence="3" type="ORF">TRFO_36998</name>
</gene>
<feature type="region of interest" description="Disordered" evidence="2">
    <location>
        <begin position="815"/>
        <end position="841"/>
    </location>
</feature>
<keyword evidence="4" id="KW-1185">Reference proteome</keyword>
<evidence type="ECO:0000256" key="1">
    <source>
        <dbReference type="SAM" id="Coils"/>
    </source>
</evidence>
<feature type="coiled-coil region" evidence="1">
    <location>
        <begin position="642"/>
        <end position="669"/>
    </location>
</feature>
<dbReference type="VEuPathDB" id="TrichDB:TRFO_36998"/>
<evidence type="ECO:0000313" key="3">
    <source>
        <dbReference type="EMBL" id="OHS96774.1"/>
    </source>
</evidence>
<dbReference type="RefSeq" id="XP_068349911.1">
    <property type="nucleotide sequence ID" value="XM_068511171.1"/>
</dbReference>
<name>A0A1J4JC63_9EUKA</name>
<evidence type="ECO:0000256" key="2">
    <source>
        <dbReference type="SAM" id="MobiDB-lite"/>
    </source>
</evidence>
<dbReference type="AlphaFoldDB" id="A0A1J4JC63"/>
<protein>
    <submittedName>
        <fullName evidence="3">Uncharacterized protein</fullName>
    </submittedName>
</protein>
<keyword evidence="1" id="KW-0175">Coiled coil</keyword>
<evidence type="ECO:0000313" key="4">
    <source>
        <dbReference type="Proteomes" id="UP000179807"/>
    </source>
</evidence>
<feature type="compositionally biased region" description="Polar residues" evidence="2">
    <location>
        <begin position="150"/>
        <end position="163"/>
    </location>
</feature>
<feature type="region of interest" description="Disordered" evidence="2">
    <location>
        <begin position="144"/>
        <end position="183"/>
    </location>
</feature>
<organism evidence="3 4">
    <name type="scientific">Tritrichomonas foetus</name>
    <dbReference type="NCBI Taxonomy" id="1144522"/>
    <lineage>
        <taxon>Eukaryota</taxon>
        <taxon>Metamonada</taxon>
        <taxon>Parabasalia</taxon>
        <taxon>Tritrichomonadida</taxon>
        <taxon>Tritrichomonadidae</taxon>
        <taxon>Tritrichomonas</taxon>
    </lineage>
</organism>
<dbReference type="GeneID" id="94845875"/>